<dbReference type="RefSeq" id="XP_022333768.1">
    <property type="nucleotide sequence ID" value="XM_022478060.1"/>
</dbReference>
<dbReference type="Proteomes" id="UP000694844">
    <property type="component" value="Chromosome 4"/>
</dbReference>
<sequence length="191" mass="22010">MMSFLRFARRVQPVITRQFSISYTRFKDIADHHEILGVTKKSTKEEIKEAFFEKSKQLHPDTDTGDIEKFKELNTAYEQCLNYAKAPHEMTLKELQDRAKEEAESKQNAHSPFIVENAIEYSIIFSVCFAISYLVADGLYRFHPLSDGLSSLDQSTNEKLIACKKQIAILEQEQYEWQAKHKQTKAGPASV</sequence>
<dbReference type="InterPro" id="IPR052763">
    <property type="entry name" value="DnaJ_C4"/>
</dbReference>
<feature type="domain" description="J" evidence="1">
    <location>
        <begin position="31"/>
        <end position="100"/>
    </location>
</feature>
<evidence type="ECO:0000313" key="2">
    <source>
        <dbReference type="Proteomes" id="UP000694844"/>
    </source>
</evidence>
<proteinExistence type="predicted"/>
<evidence type="ECO:0000259" key="1">
    <source>
        <dbReference type="PROSITE" id="PS50076"/>
    </source>
</evidence>
<name>A0A8B8E1U5_CRAVI</name>
<dbReference type="PANTHER" id="PTHR44825:SF1">
    <property type="entry name" value="DNAJ HOMOLOG SUBFAMILY C MEMBER 4"/>
    <property type="match status" value="1"/>
</dbReference>
<dbReference type="SMART" id="SM00271">
    <property type="entry name" value="DnaJ"/>
    <property type="match status" value="1"/>
</dbReference>
<reference evidence="3" key="1">
    <citation type="submission" date="2025-08" db="UniProtKB">
        <authorList>
            <consortium name="RefSeq"/>
        </authorList>
    </citation>
    <scope>IDENTIFICATION</scope>
    <source>
        <tissue evidence="3">Whole sample</tissue>
    </source>
</reference>
<dbReference type="CDD" id="cd06257">
    <property type="entry name" value="DnaJ"/>
    <property type="match status" value="1"/>
</dbReference>
<keyword evidence="2" id="KW-1185">Reference proteome</keyword>
<dbReference type="OrthoDB" id="552049at2759"/>
<dbReference type="Gene3D" id="1.10.287.110">
    <property type="entry name" value="DnaJ domain"/>
    <property type="match status" value="1"/>
</dbReference>
<evidence type="ECO:0000313" key="3">
    <source>
        <dbReference type="RefSeq" id="XP_022333768.1"/>
    </source>
</evidence>
<dbReference type="InterPro" id="IPR036869">
    <property type="entry name" value="J_dom_sf"/>
</dbReference>
<dbReference type="SUPFAM" id="SSF46565">
    <property type="entry name" value="Chaperone J-domain"/>
    <property type="match status" value="1"/>
</dbReference>
<dbReference type="PRINTS" id="PR00625">
    <property type="entry name" value="JDOMAIN"/>
</dbReference>
<dbReference type="PANTHER" id="PTHR44825">
    <property type="match status" value="1"/>
</dbReference>
<gene>
    <name evidence="3" type="primary">LOC111130817</name>
</gene>
<dbReference type="AlphaFoldDB" id="A0A8B8E1U5"/>
<protein>
    <submittedName>
        <fullName evidence="3">DnaJ homolog subfamily C member 4-like</fullName>
    </submittedName>
</protein>
<dbReference type="PROSITE" id="PS50076">
    <property type="entry name" value="DNAJ_2"/>
    <property type="match status" value="1"/>
</dbReference>
<dbReference type="Pfam" id="PF00226">
    <property type="entry name" value="DnaJ"/>
    <property type="match status" value="1"/>
</dbReference>
<dbReference type="InterPro" id="IPR001623">
    <property type="entry name" value="DnaJ_domain"/>
</dbReference>
<dbReference type="GeneID" id="111130817"/>
<organism evidence="2 3">
    <name type="scientific">Crassostrea virginica</name>
    <name type="common">Eastern oyster</name>
    <dbReference type="NCBI Taxonomy" id="6565"/>
    <lineage>
        <taxon>Eukaryota</taxon>
        <taxon>Metazoa</taxon>
        <taxon>Spiralia</taxon>
        <taxon>Lophotrochozoa</taxon>
        <taxon>Mollusca</taxon>
        <taxon>Bivalvia</taxon>
        <taxon>Autobranchia</taxon>
        <taxon>Pteriomorphia</taxon>
        <taxon>Ostreida</taxon>
        <taxon>Ostreoidea</taxon>
        <taxon>Ostreidae</taxon>
        <taxon>Crassostrea</taxon>
    </lineage>
</organism>
<accession>A0A8B8E1U5</accession>
<dbReference type="KEGG" id="cvn:111130817"/>